<dbReference type="PROSITE" id="PS50089">
    <property type="entry name" value="ZF_RING_2"/>
    <property type="match status" value="1"/>
</dbReference>
<name>A0A3Q0IV16_DIACI</name>
<dbReference type="InterPro" id="IPR013083">
    <property type="entry name" value="Znf_RING/FYVE/PHD"/>
</dbReference>
<feature type="domain" description="RING-type" evidence="6">
    <location>
        <begin position="128"/>
        <end position="178"/>
    </location>
</feature>
<dbReference type="Gene3D" id="3.30.40.10">
    <property type="entry name" value="Zinc/RING finger domain, C3HC4 (zinc finger)"/>
    <property type="match status" value="4"/>
</dbReference>
<dbReference type="RefSeq" id="XP_026678503.1">
    <property type="nucleotide sequence ID" value="XM_026822702.1"/>
</dbReference>
<dbReference type="InterPro" id="IPR059102">
    <property type="entry name" value="PHD_PHF7/G2E3-like"/>
</dbReference>
<evidence type="ECO:0000256" key="3">
    <source>
        <dbReference type="ARBA" id="ARBA00022833"/>
    </source>
</evidence>
<evidence type="ECO:0000256" key="5">
    <source>
        <dbReference type="SAM" id="MobiDB-lite"/>
    </source>
</evidence>
<sequence>MGADSLSLFESVGFDPVFYLWFGGYSQAMFWSATLGGCYLGLWRSSLLSLIHAVLISKCCFCKRGGATAQCNFKSPNKQKCQLTFHLTCGVTQGTLHYFFGKFQSLCHMHRRPQRVPTEYIKDSAVQCLICFDFIQDVNSTSSSLWAPCCKKYYFHKDCVQRLAYSSGEYHFRCPLCNNQDKFKQAMLRCGIFLPIRDAEWEREPNAFSELYIEHNQCDKEPCLCPHSNKDGNKRLYNKGAWDLIRCSTCGSEGTHRPCSGLPLSGDVTWDCASCRQVIKRQTESASGENLTPCEDDMEEQSVEPDTCSAHFCTCNKGRDYMNTKGMYRTIYCEDCELSWIHARCRNVEQRSTGDLTEKGNTPWTCRDCLTSDSEDTSAAPVQTTSLSADTAAIEEKTKKTTRIRIHKTRNTLQDYPTPSSYQNTEPNASSSPGSSSISEKNVAGAIRIPGPKSISYGSSGPSSISETRTGNKKYQITLHNGHEALHPRLDGAQVGLPVAQDIP</sequence>
<dbReference type="InterPro" id="IPR051188">
    <property type="entry name" value="PHD-type_Zinc_Finger"/>
</dbReference>
<evidence type="ECO:0000256" key="1">
    <source>
        <dbReference type="ARBA" id="ARBA00022723"/>
    </source>
</evidence>
<dbReference type="SUPFAM" id="SSF57903">
    <property type="entry name" value="FYVE/PHD zinc finger"/>
    <property type="match status" value="2"/>
</dbReference>
<keyword evidence="7" id="KW-1185">Reference proteome</keyword>
<dbReference type="STRING" id="121845.A0A3Q0IV16"/>
<proteinExistence type="predicted"/>
<evidence type="ECO:0000259" key="6">
    <source>
        <dbReference type="PROSITE" id="PS50089"/>
    </source>
</evidence>
<reference evidence="8" key="1">
    <citation type="submission" date="2025-08" db="UniProtKB">
        <authorList>
            <consortium name="RefSeq"/>
        </authorList>
    </citation>
    <scope>IDENTIFICATION</scope>
</reference>
<dbReference type="Proteomes" id="UP000079169">
    <property type="component" value="Unplaced"/>
</dbReference>
<keyword evidence="3" id="KW-0862">Zinc</keyword>
<dbReference type="PANTHER" id="PTHR12420">
    <property type="entry name" value="PHD FINGER PROTEIN"/>
    <property type="match status" value="1"/>
</dbReference>
<keyword evidence="1" id="KW-0479">Metal-binding</keyword>
<dbReference type="InterPro" id="IPR001965">
    <property type="entry name" value="Znf_PHD"/>
</dbReference>
<dbReference type="GO" id="GO:0008270">
    <property type="term" value="F:zinc ion binding"/>
    <property type="evidence" value="ECO:0007669"/>
    <property type="project" value="UniProtKB-KW"/>
</dbReference>
<organism evidence="7 8">
    <name type="scientific">Diaphorina citri</name>
    <name type="common">Asian citrus psyllid</name>
    <dbReference type="NCBI Taxonomy" id="121845"/>
    <lineage>
        <taxon>Eukaryota</taxon>
        <taxon>Metazoa</taxon>
        <taxon>Ecdysozoa</taxon>
        <taxon>Arthropoda</taxon>
        <taxon>Hexapoda</taxon>
        <taxon>Insecta</taxon>
        <taxon>Pterygota</taxon>
        <taxon>Neoptera</taxon>
        <taxon>Paraneoptera</taxon>
        <taxon>Hemiptera</taxon>
        <taxon>Sternorrhyncha</taxon>
        <taxon>Psylloidea</taxon>
        <taxon>Psyllidae</taxon>
        <taxon>Diaphorininae</taxon>
        <taxon>Diaphorina</taxon>
    </lineage>
</organism>
<feature type="compositionally biased region" description="Low complexity" evidence="5">
    <location>
        <begin position="430"/>
        <end position="439"/>
    </location>
</feature>
<dbReference type="GeneID" id="103507981"/>
<dbReference type="InterPro" id="IPR011011">
    <property type="entry name" value="Znf_FYVE_PHD"/>
</dbReference>
<evidence type="ECO:0000313" key="8">
    <source>
        <dbReference type="RefSeq" id="XP_026678503.1"/>
    </source>
</evidence>
<dbReference type="KEGG" id="dci:103507981"/>
<accession>A0A3Q0IV16</accession>
<evidence type="ECO:0000256" key="4">
    <source>
        <dbReference type="PROSITE-ProRule" id="PRU00175"/>
    </source>
</evidence>
<gene>
    <name evidence="8" type="primary">LOC103507981</name>
</gene>
<dbReference type="GO" id="GO:0005634">
    <property type="term" value="C:nucleus"/>
    <property type="evidence" value="ECO:0007669"/>
    <property type="project" value="TreeGrafter"/>
</dbReference>
<dbReference type="Pfam" id="PF26054">
    <property type="entry name" value="PHD_G2E3"/>
    <property type="match status" value="2"/>
</dbReference>
<feature type="compositionally biased region" description="Low complexity" evidence="5">
    <location>
        <begin position="449"/>
        <end position="466"/>
    </location>
</feature>
<feature type="region of interest" description="Disordered" evidence="5">
    <location>
        <begin position="408"/>
        <end position="469"/>
    </location>
</feature>
<dbReference type="SMART" id="SM00249">
    <property type="entry name" value="PHD"/>
    <property type="match status" value="4"/>
</dbReference>
<evidence type="ECO:0000313" key="7">
    <source>
        <dbReference type="Proteomes" id="UP000079169"/>
    </source>
</evidence>
<dbReference type="PANTHER" id="PTHR12420:SF42">
    <property type="entry name" value="G2_M PHASE-SPECIFIC E3 UBIQUITIN-PROTEIN LIGASE"/>
    <property type="match status" value="1"/>
</dbReference>
<evidence type="ECO:0000256" key="2">
    <source>
        <dbReference type="ARBA" id="ARBA00022771"/>
    </source>
</evidence>
<dbReference type="AlphaFoldDB" id="A0A3Q0IV16"/>
<protein>
    <submittedName>
        <fullName evidence="8">Uncharacterized protein LOC103507981</fullName>
    </submittedName>
</protein>
<feature type="compositionally biased region" description="Polar residues" evidence="5">
    <location>
        <begin position="411"/>
        <end position="429"/>
    </location>
</feature>
<dbReference type="InterPro" id="IPR001841">
    <property type="entry name" value="Znf_RING"/>
</dbReference>
<keyword evidence="2 4" id="KW-0863">Zinc-finger</keyword>
<dbReference type="PaxDb" id="121845-A0A3Q0IV16"/>